<dbReference type="GO" id="GO:0004175">
    <property type="term" value="F:endopeptidase activity"/>
    <property type="evidence" value="ECO:0007669"/>
    <property type="project" value="UniProtKB-ARBA"/>
</dbReference>
<evidence type="ECO:0000256" key="2">
    <source>
        <dbReference type="SAM" id="MobiDB-lite"/>
    </source>
</evidence>
<dbReference type="InterPro" id="IPR056652">
    <property type="entry name" value="DUF7750"/>
</dbReference>
<comment type="similarity">
    <text evidence="1">Belongs to the AB hydrolase superfamily. AB hydrolase 4 family.</text>
</comment>
<reference evidence="6 7" key="1">
    <citation type="submission" date="2018-06" db="EMBL/GenBank/DDBJ databases">
        <title>The Genome of Cuscuta australis (Dodder) Provides Insight into the Evolution of Plant Parasitism.</title>
        <authorList>
            <person name="Liu H."/>
        </authorList>
    </citation>
    <scope>NUCLEOTIDE SEQUENCE [LARGE SCALE GENOMIC DNA]</scope>
    <source>
        <strain evidence="7">cv. Yunnan</strain>
        <tissue evidence="6">Vines</tissue>
    </source>
</reference>
<feature type="region of interest" description="Disordered" evidence="2">
    <location>
        <begin position="665"/>
        <end position="734"/>
    </location>
</feature>
<dbReference type="Proteomes" id="UP000249390">
    <property type="component" value="Unassembled WGS sequence"/>
</dbReference>
<dbReference type="PANTHER" id="PTHR10794">
    <property type="entry name" value="ABHYDROLASE DOMAIN-CONTAINING PROTEIN"/>
    <property type="match status" value="1"/>
</dbReference>
<dbReference type="InterPro" id="IPR029058">
    <property type="entry name" value="AB_hydrolase_fold"/>
</dbReference>
<feature type="compositionally biased region" description="Low complexity" evidence="2">
    <location>
        <begin position="811"/>
        <end position="821"/>
    </location>
</feature>
<accession>A0A328DHM4</accession>
<dbReference type="PANTHER" id="PTHR10794:SF92">
    <property type="entry name" value="EMBRYOGENESIS-ASSOCIATED PROTEIN EMB8"/>
    <property type="match status" value="1"/>
</dbReference>
<feature type="region of interest" description="Disordered" evidence="2">
    <location>
        <begin position="759"/>
        <end position="783"/>
    </location>
</feature>
<dbReference type="GO" id="GO:0080120">
    <property type="term" value="P:CAAX-box protein maturation"/>
    <property type="evidence" value="ECO:0007669"/>
    <property type="project" value="UniProtKB-ARBA"/>
</dbReference>
<feature type="region of interest" description="Disordered" evidence="2">
    <location>
        <begin position="811"/>
        <end position="853"/>
    </location>
</feature>
<dbReference type="EMBL" id="NQVE01000152">
    <property type="protein sequence ID" value="RAL43769.1"/>
    <property type="molecule type" value="Genomic_DNA"/>
</dbReference>
<evidence type="ECO:0000313" key="6">
    <source>
        <dbReference type="EMBL" id="RAL43769.1"/>
    </source>
</evidence>
<feature type="transmembrane region" description="Helical" evidence="3">
    <location>
        <begin position="1426"/>
        <end position="1449"/>
    </location>
</feature>
<evidence type="ECO:0000256" key="1">
    <source>
        <dbReference type="ARBA" id="ARBA00010884"/>
    </source>
</evidence>
<evidence type="ECO:0000256" key="3">
    <source>
        <dbReference type="SAM" id="Phobius"/>
    </source>
</evidence>
<feature type="compositionally biased region" description="Polar residues" evidence="2">
    <location>
        <begin position="824"/>
        <end position="849"/>
    </location>
</feature>
<feature type="compositionally biased region" description="Basic and acidic residues" evidence="2">
    <location>
        <begin position="680"/>
        <end position="689"/>
    </location>
</feature>
<dbReference type="Pfam" id="PF02517">
    <property type="entry name" value="Rce1-like"/>
    <property type="match status" value="1"/>
</dbReference>
<feature type="compositionally biased region" description="Basic and acidic residues" evidence="2">
    <location>
        <begin position="707"/>
        <end position="717"/>
    </location>
</feature>
<evidence type="ECO:0008006" key="8">
    <source>
        <dbReference type="Google" id="ProtNLM"/>
    </source>
</evidence>
<feature type="transmembrane region" description="Helical" evidence="3">
    <location>
        <begin position="1511"/>
        <end position="1532"/>
    </location>
</feature>
<protein>
    <recommendedName>
        <fullName evidence="8">AB hydrolase-1 domain-containing protein</fullName>
    </recommendedName>
</protein>
<feature type="transmembrane region" description="Helical" evidence="3">
    <location>
        <begin position="1387"/>
        <end position="1405"/>
    </location>
</feature>
<keyword evidence="3" id="KW-1133">Transmembrane helix</keyword>
<feature type="compositionally biased region" description="Basic and acidic residues" evidence="2">
    <location>
        <begin position="1048"/>
        <end position="1074"/>
    </location>
</feature>
<comment type="caution">
    <text evidence="6">The sequence shown here is derived from an EMBL/GenBank/DDBJ whole genome shotgun (WGS) entry which is preliminary data.</text>
</comment>
<dbReference type="GO" id="GO:0047372">
    <property type="term" value="F:monoacylglycerol lipase activity"/>
    <property type="evidence" value="ECO:0007669"/>
    <property type="project" value="TreeGrafter"/>
</dbReference>
<sequence>MSFSLLPAHLPLTPSRNLSPEIPFRPCRNRTSTDRVGWKRRRRVTVPSTLLSSHSPFESLFQHLIVQFPSVNSLDLIAPALGFASGTALYLSRLRGDSRSYGARREGSVLEIGEWTLFAAPTPFNRFVMLRCPSISFVGGQLMETVKERLVKEGSHFVRVTSGKIQVWKSDDEKFDEKLVYQRLCISMEDGGVVSLDWPANLDLEEERGLDTTCLIVPGTAEGSMDEDVRGLVCDCLKRGFFPVVMNPRGCAGSPLTTARLFTAADSDDISTTIEFIKKRRPWSMFMGIGWGYSANMLTKYLAEAGEETPLMAATCIDNPFDLEVATRASPYLDQKLTPGLVHILQSNKELFQGRTKGFNVEKALLSTSIRDFEREISMVSYGFNSLEDFYVKSSTRHVIGRVKIPLLFIQNNDRSVPLFSVPQSSIAQNPFTSQLLCNEFPFTESVRGRSTISWCQNFAMEWIAAVELALLKGRHPLLQDVDVTINPPSVPAMSIRSSDENVGVKKILSLPDSDSLNGPDLDPFKKTVEEGNTAADQNTGFLLHDDNDTLMCGCCGDANSGEEQAISQDDRGQVLQAARVIMNMLDMTMPDTFTEEQKNKVLTAVCQGETLMNALQGAVPEDVRGKLTSAVSEIVHNQGSNLKLNRLLALKPIPYVTSWAKSSIQERVGGDSSPETENEYSHSSDEVKVGYLPNGSNKHVSSADNHSSELEAEGRASENLQKSDYTYEPQSVNSYSDMGKDMIDLVHNNENMHLSVKTGLASGNKGNESKTGVPPKGSSLREREAAIEKNMDSEKYEIQQDDGKNEMVLNEESSSQANEENVIDSSSCENSAKPNTEQKATSSASLPQDQVMEKMDVENIKREEKCMQTNSSQSISDSPVPSASQALDALTEIDDSTQMAVNSVFHVLEDMITRLEEGKHVENKMKNLDNNRESEDVEGKYRYPGTPPSDAIPSNNQSHYVNTTKEMHMIQDESGIETKHSAEKNGGKRENILNAKLCVEDSAKYLNAISQYVPIYSIKDLQGHSLHKEKNQISKSEDRRQKILEHAENDANSDKDVTSHEGGHSQPKPKDIDIEPSYVILDSVKRHDKIEKSNGNVETGNAEKKSSDIIRNIIVDTLRIEVGRRLSSADMEEMETELARDVENIANVVSRGVGLEDILASNTKLWDCDLETVGSLHGEHIVQAISSAAQNTTYLQRVLPVGLIVGSSLAALRKSFEVSAVEYYGKDNEMIPDQINQRTNDEKGSDIVPHLNTNQKYELESSGLKADTRVYSEALSQSKTDCRDDSGDSRKSIMVGAVTAALGASALIARHQGDEIGISSNCIEKEDPNKDIPTLDDVDKPQDNIVTSLAEKAMSIASPVVPTKDGEVDQERLVAMLAELGQRGGLFRFIGKFALLWGGLRGAMSLTDKLLSFLHIAERPLFQRIFAFMCMVLVLWSPVAVPLLPTLVCSWTTHSPSKTAELVCIVGLYISVMLLVTIWGKRIRGYRNPLERYGLDLTSLSQAQDFIKGLVGGVILVLLYYSVNSLVGSVHFHMPITFPPSSSAALASLKIFSQMVLLAFQGLTTATGVAMIEELIFRSWLPDEIASDLGHNQGIIISGLAFSVFQRSAWAVPGLWMLSLALSGLRTRKKGSLSLPIGVRAGILASNNFLRMEGFLVPGSKSPPWLTGASSFQPFSGATGLAIALFLAVLVYPRDTKKMSRPMKD</sequence>
<name>A0A328DHM4_9ASTE</name>
<dbReference type="InterPro" id="IPR050960">
    <property type="entry name" value="AB_hydrolase_4_sf"/>
</dbReference>
<feature type="domain" description="DUF7750" evidence="5">
    <location>
        <begin position="573"/>
        <end position="637"/>
    </location>
</feature>
<feature type="region of interest" description="Disordered" evidence="2">
    <location>
        <begin position="1048"/>
        <end position="1075"/>
    </location>
</feature>
<dbReference type="InterPro" id="IPR003675">
    <property type="entry name" value="Rce1/LyrA-like_dom"/>
</dbReference>
<dbReference type="Pfam" id="PF24930">
    <property type="entry name" value="DUF7750"/>
    <property type="match status" value="1"/>
</dbReference>
<gene>
    <name evidence="6" type="ORF">DM860_014270</name>
</gene>
<feature type="transmembrane region" description="Helical" evidence="3">
    <location>
        <begin position="1461"/>
        <end position="1481"/>
    </location>
</feature>
<feature type="domain" description="CAAX prenyl protease 2/Lysostaphin resistance protein A-like" evidence="4">
    <location>
        <begin position="1559"/>
        <end position="1642"/>
    </location>
</feature>
<evidence type="ECO:0000259" key="4">
    <source>
        <dbReference type="Pfam" id="PF02517"/>
    </source>
</evidence>
<feature type="compositionally biased region" description="Polar residues" evidence="2">
    <location>
        <begin position="719"/>
        <end position="734"/>
    </location>
</feature>
<feature type="compositionally biased region" description="Polar residues" evidence="2">
    <location>
        <begin position="695"/>
        <end position="706"/>
    </location>
</feature>
<keyword evidence="3" id="KW-0812">Transmembrane</keyword>
<organism evidence="6 7">
    <name type="scientific">Cuscuta australis</name>
    <dbReference type="NCBI Taxonomy" id="267555"/>
    <lineage>
        <taxon>Eukaryota</taxon>
        <taxon>Viridiplantae</taxon>
        <taxon>Streptophyta</taxon>
        <taxon>Embryophyta</taxon>
        <taxon>Tracheophyta</taxon>
        <taxon>Spermatophyta</taxon>
        <taxon>Magnoliopsida</taxon>
        <taxon>eudicotyledons</taxon>
        <taxon>Gunneridae</taxon>
        <taxon>Pentapetalae</taxon>
        <taxon>asterids</taxon>
        <taxon>lamiids</taxon>
        <taxon>Solanales</taxon>
        <taxon>Convolvulaceae</taxon>
        <taxon>Cuscuteae</taxon>
        <taxon>Cuscuta</taxon>
        <taxon>Cuscuta subgen. Grammica</taxon>
        <taxon>Cuscuta sect. Cleistogrammica</taxon>
    </lineage>
</organism>
<evidence type="ECO:0000259" key="5">
    <source>
        <dbReference type="Pfam" id="PF24930"/>
    </source>
</evidence>
<dbReference type="GO" id="GO:0034338">
    <property type="term" value="F:short-chain carboxylesterase activity"/>
    <property type="evidence" value="ECO:0007669"/>
    <property type="project" value="TreeGrafter"/>
</dbReference>
<evidence type="ECO:0000313" key="7">
    <source>
        <dbReference type="Proteomes" id="UP000249390"/>
    </source>
</evidence>
<keyword evidence="7" id="KW-1185">Reference proteome</keyword>
<dbReference type="SUPFAM" id="SSF53474">
    <property type="entry name" value="alpha/beta-Hydrolases"/>
    <property type="match status" value="1"/>
</dbReference>
<proteinExistence type="inferred from homology"/>
<keyword evidence="3" id="KW-0472">Membrane</keyword>
<feature type="transmembrane region" description="Helical" evidence="3">
    <location>
        <begin position="1673"/>
        <end position="1694"/>
    </location>
</feature>
<feature type="transmembrane region" description="Helical" evidence="3">
    <location>
        <begin position="1552"/>
        <end position="1573"/>
    </location>
</feature>